<keyword evidence="1 2" id="KW-0597">Phosphoprotein</keyword>
<gene>
    <name evidence="5" type="ORF">UX13_C0036G0005</name>
</gene>
<feature type="compositionally biased region" description="Pro residues" evidence="3">
    <location>
        <begin position="84"/>
        <end position="102"/>
    </location>
</feature>
<feature type="modified residue" description="4-aspartylphosphate" evidence="2">
    <location>
        <position position="175"/>
    </location>
</feature>
<feature type="domain" description="Response regulatory" evidence="4">
    <location>
        <begin position="126"/>
        <end position="242"/>
    </location>
</feature>
<dbReference type="PANTHER" id="PTHR44591">
    <property type="entry name" value="STRESS RESPONSE REGULATOR PROTEIN 1"/>
    <property type="match status" value="1"/>
</dbReference>
<dbReference type="PROSITE" id="PS50110">
    <property type="entry name" value="RESPONSE_REGULATORY"/>
    <property type="match status" value="1"/>
</dbReference>
<dbReference type="InterPro" id="IPR050595">
    <property type="entry name" value="Bact_response_regulator"/>
</dbReference>
<evidence type="ECO:0000313" key="6">
    <source>
        <dbReference type="Proteomes" id="UP000034329"/>
    </source>
</evidence>
<dbReference type="InterPro" id="IPR011006">
    <property type="entry name" value="CheY-like_superfamily"/>
</dbReference>
<dbReference type="Gene3D" id="3.40.50.2300">
    <property type="match status" value="1"/>
</dbReference>
<organism evidence="5 6">
    <name type="scientific">Candidatus Woesebacteria bacterium GW2011_GWB1_45_5</name>
    <dbReference type="NCBI Taxonomy" id="1618581"/>
    <lineage>
        <taxon>Bacteria</taxon>
        <taxon>Candidatus Woeseibacteriota</taxon>
    </lineage>
</organism>
<dbReference type="SUPFAM" id="SSF52172">
    <property type="entry name" value="CheY-like"/>
    <property type="match status" value="1"/>
</dbReference>
<comment type="caution">
    <text evidence="5">The sequence shown here is derived from an EMBL/GenBank/DDBJ whole genome shotgun (WGS) entry which is preliminary data.</text>
</comment>
<feature type="compositionally biased region" description="Pro residues" evidence="3">
    <location>
        <begin position="1"/>
        <end position="12"/>
    </location>
</feature>
<dbReference type="EMBL" id="LCLA01000036">
    <property type="protein sequence ID" value="KKU09592.1"/>
    <property type="molecule type" value="Genomic_DNA"/>
</dbReference>
<feature type="compositionally biased region" description="Pro residues" evidence="3">
    <location>
        <begin position="20"/>
        <end position="35"/>
    </location>
</feature>
<feature type="region of interest" description="Disordered" evidence="3">
    <location>
        <begin position="1"/>
        <end position="116"/>
    </location>
</feature>
<dbReference type="InterPro" id="IPR001789">
    <property type="entry name" value="Sig_transdc_resp-reg_receiver"/>
</dbReference>
<dbReference type="Pfam" id="PF00072">
    <property type="entry name" value="Response_reg"/>
    <property type="match status" value="1"/>
</dbReference>
<evidence type="ECO:0000256" key="2">
    <source>
        <dbReference type="PROSITE-ProRule" id="PRU00169"/>
    </source>
</evidence>
<dbReference type="PRINTS" id="PR01217">
    <property type="entry name" value="PRICHEXTENSN"/>
</dbReference>
<dbReference type="GO" id="GO:0000160">
    <property type="term" value="P:phosphorelay signal transduction system"/>
    <property type="evidence" value="ECO:0007669"/>
    <property type="project" value="InterPro"/>
</dbReference>
<evidence type="ECO:0000313" key="5">
    <source>
        <dbReference type="EMBL" id="KKU09592.1"/>
    </source>
</evidence>
<name>A0A0G1MNC6_9BACT</name>
<dbReference type="CDD" id="cd17574">
    <property type="entry name" value="REC_OmpR"/>
    <property type="match status" value="1"/>
</dbReference>
<accession>A0A0G1MNC6</accession>
<dbReference type="SMART" id="SM00448">
    <property type="entry name" value="REC"/>
    <property type="match status" value="1"/>
</dbReference>
<dbReference type="AlphaFoldDB" id="A0A0G1MNC6"/>
<reference evidence="5 6" key="1">
    <citation type="journal article" date="2015" name="Nature">
        <title>rRNA introns, odd ribosomes, and small enigmatic genomes across a large radiation of phyla.</title>
        <authorList>
            <person name="Brown C.T."/>
            <person name="Hug L.A."/>
            <person name="Thomas B.C."/>
            <person name="Sharon I."/>
            <person name="Castelle C.J."/>
            <person name="Singh A."/>
            <person name="Wilkins M.J."/>
            <person name="Williams K.H."/>
            <person name="Banfield J.F."/>
        </authorList>
    </citation>
    <scope>NUCLEOTIDE SEQUENCE [LARGE SCALE GENOMIC DNA]</scope>
</reference>
<sequence length="250" mass="26124">MDEGTTPPPEPKPVSTQPEPATPPEPTSPPTPGPASTPTSGQTAALPPTPEPKPVAEPPTSAPESNIAPEPTPPPNLEEGLSPTPKPTLPAQPTPAPEPSPTPITSTKPELPLKPETGAAPELAKKILLVDDDSSFTQLYAAVFSSVGFNYSVASTGVEALEKAKIEKPDLILLDIMMPDINGLEVLKRLKANPETNHTPVWMITNLAEQIDQETAADLGAAGYLVKSAYAPKQVCAKISAFFAGVTDRP</sequence>
<dbReference type="PANTHER" id="PTHR44591:SF3">
    <property type="entry name" value="RESPONSE REGULATORY DOMAIN-CONTAINING PROTEIN"/>
    <property type="match status" value="1"/>
</dbReference>
<evidence type="ECO:0000259" key="4">
    <source>
        <dbReference type="PROSITE" id="PS50110"/>
    </source>
</evidence>
<proteinExistence type="predicted"/>
<protein>
    <recommendedName>
        <fullName evidence="4">Response regulatory domain-containing protein</fullName>
    </recommendedName>
</protein>
<evidence type="ECO:0000256" key="3">
    <source>
        <dbReference type="SAM" id="MobiDB-lite"/>
    </source>
</evidence>
<evidence type="ECO:0000256" key="1">
    <source>
        <dbReference type="ARBA" id="ARBA00022553"/>
    </source>
</evidence>
<feature type="compositionally biased region" description="Pro residues" evidence="3">
    <location>
        <begin position="47"/>
        <end position="61"/>
    </location>
</feature>
<feature type="compositionally biased region" description="Low complexity" evidence="3">
    <location>
        <begin position="36"/>
        <end position="46"/>
    </location>
</feature>
<dbReference type="Proteomes" id="UP000034329">
    <property type="component" value="Unassembled WGS sequence"/>
</dbReference>